<dbReference type="PANTHER" id="PTHR42905:SF16">
    <property type="entry name" value="CARBOXYPHOSPHONOENOLPYRUVATE PHOSPHONOMUTASE-LIKE PROTEIN (AFU_ORTHOLOGUE AFUA_5G07230)"/>
    <property type="match status" value="1"/>
</dbReference>
<dbReference type="AlphaFoldDB" id="A0A1I4G5E4"/>
<organism evidence="1 2">
    <name type="scientific">Streptomyces pini</name>
    <dbReference type="NCBI Taxonomy" id="1520580"/>
    <lineage>
        <taxon>Bacteria</taxon>
        <taxon>Bacillati</taxon>
        <taxon>Actinomycetota</taxon>
        <taxon>Actinomycetes</taxon>
        <taxon>Kitasatosporales</taxon>
        <taxon>Streptomycetaceae</taxon>
        <taxon>Streptomyces</taxon>
    </lineage>
</organism>
<reference evidence="2" key="1">
    <citation type="submission" date="2016-10" db="EMBL/GenBank/DDBJ databases">
        <authorList>
            <person name="Varghese N."/>
            <person name="Submissions S."/>
        </authorList>
    </citation>
    <scope>NUCLEOTIDE SEQUENCE [LARGE SCALE GENOMIC DNA]</scope>
    <source>
        <strain evidence="2">PL19</strain>
    </source>
</reference>
<dbReference type="InterPro" id="IPR015813">
    <property type="entry name" value="Pyrv/PenolPyrv_kinase-like_dom"/>
</dbReference>
<dbReference type="Pfam" id="PF13714">
    <property type="entry name" value="PEP_mutase"/>
    <property type="match status" value="1"/>
</dbReference>
<dbReference type="OrthoDB" id="9780430at2"/>
<dbReference type="GO" id="GO:0016829">
    <property type="term" value="F:lyase activity"/>
    <property type="evidence" value="ECO:0007669"/>
    <property type="project" value="UniProtKB-KW"/>
</dbReference>
<sequence length="258" mass="25820">MTTRARGAGDAVGAVGAVGAFRALHHGDAPLVLPNVWDAVSARAFADAGFPALATSSSAVAATLGYADGEDTPPGEMFAAVARIVRAVDVPVTADIERGYGLAPREIAERLLEAGAVGCNLEDSEPAARGLADPGRQAERLAAVCAAADGRLLVNARIDTYLRGADDPSAAAVERGRLYAAAGAECVFPIAAPPDHLPVLAARIGAPVNALCRPGSPSPAELGALGASRVTFGGSLHDRAAAAVAELAAGLHGGRGRL</sequence>
<accession>A0A1I4G5E4</accession>
<evidence type="ECO:0000313" key="1">
    <source>
        <dbReference type="EMBL" id="SFL24497.1"/>
    </source>
</evidence>
<dbReference type="EMBL" id="FOSG01000015">
    <property type="protein sequence ID" value="SFL24497.1"/>
    <property type="molecule type" value="Genomic_DNA"/>
</dbReference>
<dbReference type="RefSeq" id="WP_093851126.1">
    <property type="nucleotide sequence ID" value="NZ_FOSG01000015.1"/>
</dbReference>
<dbReference type="CDD" id="cd00377">
    <property type="entry name" value="ICL_PEPM"/>
    <property type="match status" value="1"/>
</dbReference>
<dbReference type="SUPFAM" id="SSF51621">
    <property type="entry name" value="Phosphoenolpyruvate/pyruvate domain"/>
    <property type="match status" value="1"/>
</dbReference>
<keyword evidence="2" id="KW-1185">Reference proteome</keyword>
<dbReference type="InterPro" id="IPR039556">
    <property type="entry name" value="ICL/PEPM"/>
</dbReference>
<dbReference type="PANTHER" id="PTHR42905">
    <property type="entry name" value="PHOSPHOENOLPYRUVATE CARBOXYLASE"/>
    <property type="match status" value="1"/>
</dbReference>
<dbReference type="Gene3D" id="3.20.20.60">
    <property type="entry name" value="Phosphoenolpyruvate-binding domains"/>
    <property type="match status" value="1"/>
</dbReference>
<dbReference type="InterPro" id="IPR040442">
    <property type="entry name" value="Pyrv_kinase-like_dom_sf"/>
</dbReference>
<gene>
    <name evidence="1" type="ORF">SAMN05192584_11583</name>
</gene>
<proteinExistence type="predicted"/>
<protein>
    <submittedName>
        <fullName evidence="1">2-Methylisocitrate lyase, PEP mutase family</fullName>
    </submittedName>
</protein>
<name>A0A1I4G5E4_9ACTN</name>
<evidence type="ECO:0000313" key="2">
    <source>
        <dbReference type="Proteomes" id="UP000198928"/>
    </source>
</evidence>
<keyword evidence="1" id="KW-0456">Lyase</keyword>
<dbReference type="Proteomes" id="UP000198928">
    <property type="component" value="Unassembled WGS sequence"/>
</dbReference>